<feature type="compositionally biased region" description="Low complexity" evidence="1">
    <location>
        <begin position="60"/>
        <end position="71"/>
    </location>
</feature>
<dbReference type="EMBL" id="VFMN01000001">
    <property type="protein sequence ID" value="TQJ09091.1"/>
    <property type="molecule type" value="Genomic_DNA"/>
</dbReference>
<proteinExistence type="predicted"/>
<keyword evidence="2" id="KW-0812">Transmembrane</keyword>
<sequence length="303" mass="32853">MQPGSLIFLVIVAVWAVYLVQHWIRRREHVATARSVDRFSEAMRILERREPVGVLHQQASPRPSLTRPSRSAGRPQVTVSATSAAGARIVDGARTALRTGPSRPASRRPGLLARRVRGIAFLATLVAIPVTALLSLVGVLLWVSVAVAVGCFVVTLAWLRASVRREQAVRRAARLARRPRTRAARPAATPQDAPVAAPAAESVVEAVVVAQATTEATTEAVDQPEIYDITAVVAAERADEVAREMAREWSPVPVPRPTYMLKDCAGPRPAPEPVVEDDSVPVPIEVEDDDLERLMAARTRRIG</sequence>
<evidence type="ECO:0000313" key="3">
    <source>
        <dbReference type="EMBL" id="TQJ09091.1"/>
    </source>
</evidence>
<name>A0A542E163_9MICO</name>
<dbReference type="AlphaFoldDB" id="A0A542E163"/>
<feature type="region of interest" description="Disordered" evidence="1">
    <location>
        <begin position="54"/>
        <end position="77"/>
    </location>
</feature>
<comment type="caution">
    <text evidence="3">The sequence shown here is derived from an EMBL/GenBank/DDBJ whole genome shotgun (WGS) entry which is preliminary data.</text>
</comment>
<evidence type="ECO:0000313" key="4">
    <source>
        <dbReference type="Proteomes" id="UP000317893"/>
    </source>
</evidence>
<feature type="transmembrane region" description="Helical" evidence="2">
    <location>
        <begin position="140"/>
        <end position="161"/>
    </location>
</feature>
<evidence type="ECO:0000256" key="1">
    <source>
        <dbReference type="SAM" id="MobiDB-lite"/>
    </source>
</evidence>
<dbReference type="Proteomes" id="UP000317893">
    <property type="component" value="Unassembled WGS sequence"/>
</dbReference>
<feature type="transmembrane region" description="Helical" evidence="2">
    <location>
        <begin position="6"/>
        <end position="24"/>
    </location>
</feature>
<organism evidence="3 4">
    <name type="scientific">Lapillicoccus jejuensis</name>
    <dbReference type="NCBI Taxonomy" id="402171"/>
    <lineage>
        <taxon>Bacteria</taxon>
        <taxon>Bacillati</taxon>
        <taxon>Actinomycetota</taxon>
        <taxon>Actinomycetes</taxon>
        <taxon>Micrococcales</taxon>
        <taxon>Intrasporangiaceae</taxon>
        <taxon>Lapillicoccus</taxon>
    </lineage>
</organism>
<dbReference type="RefSeq" id="WP_141848515.1">
    <property type="nucleotide sequence ID" value="NZ_BAAAPR010000005.1"/>
</dbReference>
<dbReference type="OrthoDB" id="3218604at2"/>
<keyword evidence="4" id="KW-1185">Reference proteome</keyword>
<evidence type="ECO:0000256" key="2">
    <source>
        <dbReference type="SAM" id="Phobius"/>
    </source>
</evidence>
<protein>
    <submittedName>
        <fullName evidence="3">Uncharacterized protein</fullName>
    </submittedName>
</protein>
<keyword evidence="2" id="KW-1133">Transmembrane helix</keyword>
<feature type="transmembrane region" description="Helical" evidence="2">
    <location>
        <begin position="116"/>
        <end position="134"/>
    </location>
</feature>
<gene>
    <name evidence="3" type="ORF">FB458_2196</name>
</gene>
<reference evidence="3 4" key="1">
    <citation type="submission" date="2019-06" db="EMBL/GenBank/DDBJ databases">
        <title>Sequencing the genomes of 1000 actinobacteria strains.</title>
        <authorList>
            <person name="Klenk H.-P."/>
        </authorList>
    </citation>
    <scope>NUCLEOTIDE SEQUENCE [LARGE SCALE GENOMIC DNA]</scope>
    <source>
        <strain evidence="3 4">DSM 18607</strain>
    </source>
</reference>
<keyword evidence="2" id="KW-0472">Membrane</keyword>
<accession>A0A542E163</accession>